<dbReference type="Proteomes" id="UP000253250">
    <property type="component" value="Unassembled WGS sequence"/>
</dbReference>
<dbReference type="GO" id="GO:0051536">
    <property type="term" value="F:iron-sulfur cluster binding"/>
    <property type="evidence" value="ECO:0007669"/>
    <property type="project" value="UniProtKB-KW"/>
</dbReference>
<dbReference type="Gene3D" id="3.50.50.60">
    <property type="entry name" value="FAD/NAD(P)-binding domain"/>
    <property type="match status" value="2"/>
</dbReference>
<dbReference type="SUPFAM" id="SSF46548">
    <property type="entry name" value="alpha-helical ferredoxin"/>
    <property type="match status" value="1"/>
</dbReference>
<dbReference type="InterPro" id="IPR028261">
    <property type="entry name" value="DPD_II"/>
</dbReference>
<comment type="caution">
    <text evidence="5">The sequence shown here is derived from an EMBL/GenBank/DDBJ whole genome shotgun (WGS) entry which is preliminary data.</text>
</comment>
<name>A0A368HJ65_9GAMM</name>
<dbReference type="AlphaFoldDB" id="A0A368HJ65"/>
<proteinExistence type="predicted"/>
<evidence type="ECO:0000313" key="5">
    <source>
        <dbReference type="EMBL" id="RCN59414.1"/>
    </source>
</evidence>
<keyword evidence="2" id="KW-0408">Iron</keyword>
<sequence>MPVMTPGAFAYPATSHAFKTGSWRTMRPVYSQRSAPCHNGCPAGENPCDYLARVAEGDLKGAWGLLVAINPLPSITGRVCDHPCENACNRGHFGAAIAIHNCERLLGDEAIRAGWDYALPPLPFNAPKVAVVGAGPAGLSCAYHLRRLHISATVIDRLPAAGGTLRMALPAYRLPRTVLDAEVERLLAADIPFLPNTALGRDLSLAELTQEYAAVFLGPGRHRARPWDVDGRTPSDLHSAFTLLQDWVAFGTVPKYRSAAIVGGGNSAIDMARVLARAGTQVHLITHDALPGPGVAREVAMKATPLDIHQAQEEGVLFHTEHGVHRLILRGEKVVGLELVRMKKVANANNRFDVIPFEGTETVLHVDQVIPAVGQEVDPEGMEALLGHKPFLLADEAGRVTGHADLFVGGDAREHAWGTMSGAVGDGRRAAAAIHAHLLGQPRDPAKSEFPTIGIDGLNLHYFEHAQRPQEPFLPPKDRLDNREIAGGLTIHQVTADANRCFSCGTCMACDNCWTLCPDQAILKTRELAADGSHYRIDYDYCKGCGLCAHECPVGYITMIAEPS</sequence>
<protein>
    <submittedName>
        <fullName evidence="5">Glutamate synthase</fullName>
    </submittedName>
</protein>
<evidence type="ECO:0000259" key="4">
    <source>
        <dbReference type="PROSITE" id="PS51379"/>
    </source>
</evidence>
<dbReference type="InterPro" id="IPR017896">
    <property type="entry name" value="4Fe4S_Fe-S-bd"/>
</dbReference>
<dbReference type="PANTHER" id="PTHR42783:SF3">
    <property type="entry name" value="GLUTAMATE SYNTHASE [NADPH] SMALL CHAIN-RELATED"/>
    <property type="match status" value="1"/>
</dbReference>
<dbReference type="PROSITE" id="PS00198">
    <property type="entry name" value="4FE4S_FER_1"/>
    <property type="match status" value="1"/>
</dbReference>
<keyword evidence="3" id="KW-0411">Iron-sulfur</keyword>
<dbReference type="GO" id="GO:0016491">
    <property type="term" value="F:oxidoreductase activity"/>
    <property type="evidence" value="ECO:0007669"/>
    <property type="project" value="InterPro"/>
</dbReference>
<dbReference type="OrthoDB" id="9803192at2"/>
<accession>A0A368HJ65</accession>
<dbReference type="Pfam" id="PF12838">
    <property type="entry name" value="Fer4_7"/>
    <property type="match status" value="1"/>
</dbReference>
<evidence type="ECO:0000313" key="6">
    <source>
        <dbReference type="Proteomes" id="UP000253250"/>
    </source>
</evidence>
<dbReference type="InterPro" id="IPR017900">
    <property type="entry name" value="4Fe4S_Fe_S_CS"/>
</dbReference>
<evidence type="ECO:0000256" key="1">
    <source>
        <dbReference type="ARBA" id="ARBA00022723"/>
    </source>
</evidence>
<dbReference type="Gene3D" id="3.30.70.20">
    <property type="match status" value="1"/>
</dbReference>
<dbReference type="PROSITE" id="PS51379">
    <property type="entry name" value="4FE4S_FER_2"/>
    <property type="match status" value="1"/>
</dbReference>
<dbReference type="InterPro" id="IPR009051">
    <property type="entry name" value="Helical_ferredxn"/>
</dbReference>
<organism evidence="5 6">
    <name type="scientific">Acidiferrobacter thiooxydans</name>
    <dbReference type="NCBI Taxonomy" id="163359"/>
    <lineage>
        <taxon>Bacteria</taxon>
        <taxon>Pseudomonadati</taxon>
        <taxon>Pseudomonadota</taxon>
        <taxon>Gammaproteobacteria</taxon>
        <taxon>Acidiferrobacterales</taxon>
        <taxon>Acidiferrobacteraceae</taxon>
        <taxon>Acidiferrobacter</taxon>
    </lineage>
</organism>
<dbReference type="SUPFAM" id="SSF54862">
    <property type="entry name" value="4Fe-4S ferredoxins"/>
    <property type="match status" value="1"/>
</dbReference>
<gene>
    <name evidence="5" type="ORF">C4900_06900</name>
</gene>
<dbReference type="Pfam" id="PF07992">
    <property type="entry name" value="Pyr_redox_2"/>
    <property type="match status" value="1"/>
</dbReference>
<dbReference type="SUPFAM" id="SSF51971">
    <property type="entry name" value="Nucleotide-binding domain"/>
    <property type="match status" value="1"/>
</dbReference>
<dbReference type="InterPro" id="IPR036188">
    <property type="entry name" value="FAD/NAD-bd_sf"/>
</dbReference>
<feature type="domain" description="4Fe-4S ferredoxin-type" evidence="4">
    <location>
        <begin position="533"/>
        <end position="562"/>
    </location>
</feature>
<keyword evidence="6" id="KW-1185">Reference proteome</keyword>
<dbReference type="GO" id="GO:0046872">
    <property type="term" value="F:metal ion binding"/>
    <property type="evidence" value="ECO:0007669"/>
    <property type="project" value="UniProtKB-KW"/>
</dbReference>
<evidence type="ECO:0000256" key="2">
    <source>
        <dbReference type="ARBA" id="ARBA00023004"/>
    </source>
</evidence>
<evidence type="ECO:0000256" key="3">
    <source>
        <dbReference type="ARBA" id="ARBA00023014"/>
    </source>
</evidence>
<dbReference type="InterPro" id="IPR023753">
    <property type="entry name" value="FAD/NAD-binding_dom"/>
</dbReference>
<keyword evidence="1" id="KW-0479">Metal-binding</keyword>
<dbReference type="EMBL" id="PSYR01000001">
    <property type="protein sequence ID" value="RCN59414.1"/>
    <property type="molecule type" value="Genomic_DNA"/>
</dbReference>
<dbReference type="Gene3D" id="1.10.1060.10">
    <property type="entry name" value="Alpha-helical ferredoxin"/>
    <property type="match status" value="1"/>
</dbReference>
<reference evidence="5 6" key="1">
    <citation type="submission" date="2018-02" db="EMBL/GenBank/DDBJ databases">
        <title>Insights into the biology of acidophilic members of the Acidiferrobacteraceae family derived from comparative genomic analyses.</title>
        <authorList>
            <person name="Issotta F."/>
            <person name="Thyssen C."/>
            <person name="Mena C."/>
            <person name="Moya A."/>
            <person name="Bellenberg S."/>
            <person name="Sproer C."/>
            <person name="Covarrubias P.C."/>
            <person name="Sand W."/>
            <person name="Quatrini R."/>
            <person name="Vera M."/>
        </authorList>
    </citation>
    <scope>NUCLEOTIDE SEQUENCE [LARGE SCALE GENOMIC DNA]</scope>
    <source>
        <strain evidence="6">m-1</strain>
    </source>
</reference>
<dbReference type="PANTHER" id="PTHR42783">
    <property type="entry name" value="GLUTAMATE SYNTHASE [NADPH] SMALL CHAIN"/>
    <property type="match status" value="1"/>
</dbReference>
<dbReference type="Pfam" id="PF14691">
    <property type="entry name" value="Fer4_20"/>
    <property type="match status" value="1"/>
</dbReference>
<dbReference type="PRINTS" id="PR00419">
    <property type="entry name" value="ADXRDTASE"/>
</dbReference>
<dbReference type="RefSeq" id="WP_114282750.1">
    <property type="nucleotide sequence ID" value="NZ_PSYR01000001.1"/>
</dbReference>